<feature type="transmembrane region" description="Helical" evidence="8">
    <location>
        <begin position="157"/>
        <end position="190"/>
    </location>
</feature>
<proteinExistence type="predicted"/>
<comment type="subcellular location">
    <subcellularLocation>
        <location evidence="1">Cell membrane</location>
        <topology evidence="1">Multi-pass membrane protein</topology>
    </subcellularLocation>
</comment>
<dbReference type="InterPro" id="IPR050297">
    <property type="entry name" value="LipidA_mod_glycosyltrf_83"/>
</dbReference>
<feature type="transmembrane region" description="Helical" evidence="8">
    <location>
        <begin position="268"/>
        <end position="288"/>
    </location>
</feature>
<feature type="transmembrane region" description="Helical" evidence="8">
    <location>
        <begin position="235"/>
        <end position="256"/>
    </location>
</feature>
<feature type="transmembrane region" description="Helical" evidence="8">
    <location>
        <begin position="7"/>
        <end position="24"/>
    </location>
</feature>
<dbReference type="PANTHER" id="PTHR33908:SF11">
    <property type="entry name" value="MEMBRANE PROTEIN"/>
    <property type="match status" value="1"/>
</dbReference>
<sequence length="480" mass="54405">MPNLLKYILILFGLFFLGFFVRRYKLDQVTPGYLGDEVPIAQSANHVYSFAYSPYYTDHPTFPLYIIGFFLRTFGRNLVSLRLSPVLFGSLTIPVFFLLCRRFFPTSISLLTSLLLTFSYSHLIGSRFANEVAPAVFFQTLSYLFLVLAVQKKSLSYLLALSVSLSLGLHTYITFRSQAAFITLFALILYPHKKHFLPFFLILFLITSPLIAYEIRHPGALWSRVRWISVFHQNLPPAAVIGEITASSFNIIRGFFSSGDPDPRQNPAHSALYDPVTVTLALVGLIILHRNSRRFFFLALLLGLPIFINDALTIEIIPDFRIPGQAHPNSFHLSGFIPLVHLAAGFTLLRLRSLRLQPHLVYSLLAALIFIVGFYNLTLYFNQPLQKYIYYYHNMRNQQITASLNNFSSVVYVSPSLIDSRITYFLTSSPTLLPLTDVATSPAFIDIRSQPALAKSSLDRPYSLISNPWGEPEILILPLP</sequence>
<dbReference type="GO" id="GO:0009103">
    <property type="term" value="P:lipopolysaccharide biosynthetic process"/>
    <property type="evidence" value="ECO:0007669"/>
    <property type="project" value="UniProtKB-ARBA"/>
</dbReference>
<gene>
    <name evidence="10" type="ORF">A2989_05285</name>
</gene>
<name>A0A1F4ZDR7_9BACT</name>
<feature type="transmembrane region" description="Helical" evidence="8">
    <location>
        <begin position="196"/>
        <end position="215"/>
    </location>
</feature>
<feature type="transmembrane region" description="Helical" evidence="8">
    <location>
        <begin position="79"/>
        <end position="100"/>
    </location>
</feature>
<feature type="transmembrane region" description="Helical" evidence="8">
    <location>
        <begin position="330"/>
        <end position="349"/>
    </location>
</feature>
<keyword evidence="6 8" id="KW-1133">Transmembrane helix</keyword>
<dbReference type="InterPro" id="IPR038731">
    <property type="entry name" value="RgtA/B/C-like"/>
</dbReference>
<accession>A0A1F4ZDR7</accession>
<dbReference type="GO" id="GO:0005886">
    <property type="term" value="C:plasma membrane"/>
    <property type="evidence" value="ECO:0007669"/>
    <property type="project" value="UniProtKB-SubCell"/>
</dbReference>
<keyword evidence="2" id="KW-1003">Cell membrane</keyword>
<evidence type="ECO:0000256" key="7">
    <source>
        <dbReference type="ARBA" id="ARBA00023136"/>
    </source>
</evidence>
<feature type="transmembrane region" description="Helical" evidence="8">
    <location>
        <begin position="295"/>
        <end position="318"/>
    </location>
</feature>
<organism evidence="10 11">
    <name type="scientific">Candidatus Amesbacteria bacterium RIFCSPLOWO2_01_FULL_48_25</name>
    <dbReference type="NCBI Taxonomy" id="1797259"/>
    <lineage>
        <taxon>Bacteria</taxon>
        <taxon>Candidatus Amesiibacteriota</taxon>
    </lineage>
</organism>
<evidence type="ECO:0000256" key="6">
    <source>
        <dbReference type="ARBA" id="ARBA00022989"/>
    </source>
</evidence>
<keyword evidence="7 8" id="KW-0472">Membrane</keyword>
<evidence type="ECO:0000313" key="10">
    <source>
        <dbReference type="EMBL" id="OGD04412.1"/>
    </source>
</evidence>
<dbReference type="PANTHER" id="PTHR33908">
    <property type="entry name" value="MANNOSYLTRANSFERASE YKCB-RELATED"/>
    <property type="match status" value="1"/>
</dbReference>
<dbReference type="EMBL" id="MEXN01000001">
    <property type="protein sequence ID" value="OGD04412.1"/>
    <property type="molecule type" value="Genomic_DNA"/>
</dbReference>
<evidence type="ECO:0000256" key="3">
    <source>
        <dbReference type="ARBA" id="ARBA00022676"/>
    </source>
</evidence>
<evidence type="ECO:0000313" key="11">
    <source>
        <dbReference type="Proteomes" id="UP000177080"/>
    </source>
</evidence>
<feature type="domain" description="Glycosyltransferase RgtA/B/C/D-like" evidence="9">
    <location>
        <begin position="58"/>
        <end position="211"/>
    </location>
</feature>
<dbReference type="GO" id="GO:0016763">
    <property type="term" value="F:pentosyltransferase activity"/>
    <property type="evidence" value="ECO:0007669"/>
    <property type="project" value="TreeGrafter"/>
</dbReference>
<dbReference type="STRING" id="1797259.A2989_05285"/>
<evidence type="ECO:0000259" key="9">
    <source>
        <dbReference type="Pfam" id="PF13231"/>
    </source>
</evidence>
<reference evidence="10 11" key="1">
    <citation type="journal article" date="2016" name="Nat. Commun.">
        <title>Thousands of microbial genomes shed light on interconnected biogeochemical processes in an aquifer system.</title>
        <authorList>
            <person name="Anantharaman K."/>
            <person name="Brown C.T."/>
            <person name="Hug L.A."/>
            <person name="Sharon I."/>
            <person name="Castelle C.J."/>
            <person name="Probst A.J."/>
            <person name="Thomas B.C."/>
            <person name="Singh A."/>
            <person name="Wilkins M.J."/>
            <person name="Karaoz U."/>
            <person name="Brodie E.L."/>
            <person name="Williams K.H."/>
            <person name="Hubbard S.S."/>
            <person name="Banfield J.F."/>
        </authorList>
    </citation>
    <scope>NUCLEOTIDE SEQUENCE [LARGE SCALE GENOMIC DNA]</scope>
</reference>
<evidence type="ECO:0000256" key="2">
    <source>
        <dbReference type="ARBA" id="ARBA00022475"/>
    </source>
</evidence>
<feature type="transmembrane region" description="Helical" evidence="8">
    <location>
        <begin position="107"/>
        <end position="126"/>
    </location>
</feature>
<keyword evidence="5 8" id="KW-0812">Transmembrane</keyword>
<feature type="transmembrane region" description="Helical" evidence="8">
    <location>
        <begin position="132"/>
        <end position="150"/>
    </location>
</feature>
<evidence type="ECO:0000256" key="8">
    <source>
        <dbReference type="SAM" id="Phobius"/>
    </source>
</evidence>
<feature type="transmembrane region" description="Helical" evidence="8">
    <location>
        <begin position="361"/>
        <end position="381"/>
    </location>
</feature>
<evidence type="ECO:0000256" key="4">
    <source>
        <dbReference type="ARBA" id="ARBA00022679"/>
    </source>
</evidence>
<dbReference type="Proteomes" id="UP000177080">
    <property type="component" value="Unassembled WGS sequence"/>
</dbReference>
<dbReference type="Pfam" id="PF13231">
    <property type="entry name" value="PMT_2"/>
    <property type="match status" value="1"/>
</dbReference>
<keyword evidence="3" id="KW-0328">Glycosyltransferase</keyword>
<keyword evidence="4" id="KW-0808">Transferase</keyword>
<protein>
    <recommendedName>
        <fullName evidence="9">Glycosyltransferase RgtA/B/C/D-like domain-containing protein</fullName>
    </recommendedName>
</protein>
<evidence type="ECO:0000256" key="1">
    <source>
        <dbReference type="ARBA" id="ARBA00004651"/>
    </source>
</evidence>
<dbReference type="AlphaFoldDB" id="A0A1F4ZDR7"/>
<evidence type="ECO:0000256" key="5">
    <source>
        <dbReference type="ARBA" id="ARBA00022692"/>
    </source>
</evidence>
<comment type="caution">
    <text evidence="10">The sequence shown here is derived from an EMBL/GenBank/DDBJ whole genome shotgun (WGS) entry which is preliminary data.</text>
</comment>